<evidence type="ECO:0000256" key="7">
    <source>
        <dbReference type="SAM" id="Phobius"/>
    </source>
</evidence>
<keyword evidence="4 7" id="KW-0472">Membrane</keyword>
<name>A0ABS5T975_9ACTN</name>
<keyword evidence="2 7" id="KW-0812">Transmembrane</keyword>
<dbReference type="Proteomes" id="UP001197247">
    <property type="component" value="Unassembled WGS sequence"/>
</dbReference>
<evidence type="ECO:0000256" key="3">
    <source>
        <dbReference type="ARBA" id="ARBA00022989"/>
    </source>
</evidence>
<evidence type="ECO:0000313" key="8">
    <source>
        <dbReference type="EMBL" id="MBT0767616.1"/>
    </source>
</evidence>
<dbReference type="InterPro" id="IPR019533">
    <property type="entry name" value="Peptidase_S26"/>
</dbReference>
<feature type="region of interest" description="Disordered" evidence="6">
    <location>
        <begin position="227"/>
        <end position="251"/>
    </location>
</feature>
<keyword evidence="3 7" id="KW-1133">Transmembrane helix</keyword>
<dbReference type="InterPro" id="IPR001733">
    <property type="entry name" value="Peptidase_S26B"/>
</dbReference>
<dbReference type="EC" id="3.4.21.89" evidence="5"/>
<keyword evidence="9" id="KW-1185">Reference proteome</keyword>
<accession>A0ABS5T975</accession>
<dbReference type="NCBIfam" id="TIGR02228">
    <property type="entry name" value="sigpep_I_arch"/>
    <property type="match status" value="1"/>
</dbReference>
<evidence type="ECO:0000256" key="6">
    <source>
        <dbReference type="SAM" id="MobiDB-lite"/>
    </source>
</evidence>
<reference evidence="8 9" key="1">
    <citation type="submission" date="2021-05" db="EMBL/GenBank/DDBJ databases">
        <title>Kineosporia and Streptomyces sp. nov. two new marine actinobacteria isolated from Coral.</title>
        <authorList>
            <person name="Buangrab K."/>
            <person name="Sutthacheep M."/>
            <person name="Yeemin T."/>
            <person name="Harunari E."/>
            <person name="Igarashi Y."/>
            <person name="Kanchanasin P."/>
            <person name="Tanasupawat S."/>
            <person name="Phongsopitanun W."/>
        </authorList>
    </citation>
    <scope>NUCLEOTIDE SEQUENCE [LARGE SCALE GENOMIC DNA]</scope>
    <source>
        <strain evidence="8 9">J2-2</strain>
    </source>
</reference>
<evidence type="ECO:0000256" key="5">
    <source>
        <dbReference type="NCBIfam" id="TIGR02228"/>
    </source>
</evidence>
<protein>
    <recommendedName>
        <fullName evidence="5">Signal peptidase I</fullName>
        <ecNumber evidence="5">3.4.21.89</ecNumber>
    </recommendedName>
</protein>
<comment type="subcellular location">
    <subcellularLocation>
        <location evidence="1">Membrane</location>
    </subcellularLocation>
</comment>
<comment type="caution">
    <text evidence="8">The sequence shown here is derived from an EMBL/GenBank/DDBJ whole genome shotgun (WGS) entry which is preliminary data.</text>
</comment>
<keyword evidence="8" id="KW-0378">Hydrolase</keyword>
<feature type="transmembrane region" description="Helical" evidence="7">
    <location>
        <begin position="65"/>
        <end position="86"/>
    </location>
</feature>
<dbReference type="InterPro" id="IPR036286">
    <property type="entry name" value="LexA/Signal_pep-like_sf"/>
</dbReference>
<gene>
    <name evidence="8" type="ORF">KIH74_01685</name>
</gene>
<sequence>MAVVTTAPNGDLPCATPQDVTFDEIVSGTGRAAEIGLGTAVAPSITLVPRRKLTAPRERTLIAQILYHLGNLVSTLAFALFLFLAVGPHLFPYQTMTMLTGSMAPTIEPGDVAVDSRVSVYDLRPGDIITYHIPVEDNRIVSHRIVSVTPEPDGSVTVQTKGDANPGNDPWVANFAGGTAWRVDTVIPKIGQGIRFLRQPGVAEVARFAAPALLVAITLPAIWRPTRRRRTDPDPHDVQYRNSPFAPGSRK</sequence>
<dbReference type="RefSeq" id="WP_214153687.1">
    <property type="nucleotide sequence ID" value="NZ_JAHBAY010000001.1"/>
</dbReference>
<proteinExistence type="predicted"/>
<organism evidence="8 9">
    <name type="scientific">Kineosporia corallincola</name>
    <dbReference type="NCBI Taxonomy" id="2835133"/>
    <lineage>
        <taxon>Bacteria</taxon>
        <taxon>Bacillati</taxon>
        <taxon>Actinomycetota</taxon>
        <taxon>Actinomycetes</taxon>
        <taxon>Kineosporiales</taxon>
        <taxon>Kineosporiaceae</taxon>
        <taxon>Kineosporia</taxon>
    </lineage>
</organism>
<dbReference type="GO" id="GO:0009003">
    <property type="term" value="F:signal peptidase activity"/>
    <property type="evidence" value="ECO:0007669"/>
    <property type="project" value="UniProtKB-EC"/>
</dbReference>
<evidence type="ECO:0000256" key="4">
    <source>
        <dbReference type="ARBA" id="ARBA00023136"/>
    </source>
</evidence>
<evidence type="ECO:0000313" key="9">
    <source>
        <dbReference type="Proteomes" id="UP001197247"/>
    </source>
</evidence>
<evidence type="ECO:0000256" key="2">
    <source>
        <dbReference type="ARBA" id="ARBA00022692"/>
    </source>
</evidence>
<dbReference type="CDD" id="cd06530">
    <property type="entry name" value="S26_SPase_I"/>
    <property type="match status" value="1"/>
</dbReference>
<dbReference type="SUPFAM" id="SSF51306">
    <property type="entry name" value="LexA/Signal peptidase"/>
    <property type="match status" value="1"/>
</dbReference>
<evidence type="ECO:0000256" key="1">
    <source>
        <dbReference type="ARBA" id="ARBA00004370"/>
    </source>
</evidence>
<dbReference type="EMBL" id="JAHBAY010000001">
    <property type="protein sequence ID" value="MBT0767616.1"/>
    <property type="molecule type" value="Genomic_DNA"/>
</dbReference>